<dbReference type="Proteomes" id="UP001627154">
    <property type="component" value="Unassembled WGS sequence"/>
</dbReference>
<accession>A0ABD2VU66</accession>
<dbReference type="AlphaFoldDB" id="A0ABD2VU66"/>
<protein>
    <submittedName>
        <fullName evidence="2">Uncharacterized protein</fullName>
    </submittedName>
</protein>
<evidence type="ECO:0000256" key="1">
    <source>
        <dbReference type="SAM" id="MobiDB-lite"/>
    </source>
</evidence>
<feature type="region of interest" description="Disordered" evidence="1">
    <location>
        <begin position="41"/>
        <end position="64"/>
    </location>
</feature>
<feature type="compositionally biased region" description="Basic and acidic residues" evidence="1">
    <location>
        <begin position="51"/>
        <end position="62"/>
    </location>
</feature>
<evidence type="ECO:0000313" key="2">
    <source>
        <dbReference type="EMBL" id="KAL3384093.1"/>
    </source>
</evidence>
<name>A0ABD2VU66_9HYME</name>
<proteinExistence type="predicted"/>
<gene>
    <name evidence="2" type="ORF">TKK_020154</name>
</gene>
<sequence>MEIVGSVENESLRKELIEKQELLTQAAKAIELIEDQKQISTQSQTHYHQALKREHDKAEKLEQGSSNSAIVLEFSANGTYSNEW</sequence>
<organism evidence="2 3">
    <name type="scientific">Trichogramma kaykai</name>
    <dbReference type="NCBI Taxonomy" id="54128"/>
    <lineage>
        <taxon>Eukaryota</taxon>
        <taxon>Metazoa</taxon>
        <taxon>Ecdysozoa</taxon>
        <taxon>Arthropoda</taxon>
        <taxon>Hexapoda</taxon>
        <taxon>Insecta</taxon>
        <taxon>Pterygota</taxon>
        <taxon>Neoptera</taxon>
        <taxon>Endopterygota</taxon>
        <taxon>Hymenoptera</taxon>
        <taxon>Apocrita</taxon>
        <taxon>Proctotrupomorpha</taxon>
        <taxon>Chalcidoidea</taxon>
        <taxon>Trichogrammatidae</taxon>
        <taxon>Trichogramma</taxon>
    </lineage>
</organism>
<reference evidence="2 3" key="1">
    <citation type="journal article" date="2024" name="bioRxiv">
        <title>A reference genome for Trichogramma kaykai: A tiny desert-dwelling parasitoid wasp with competing sex-ratio distorters.</title>
        <authorList>
            <person name="Culotta J."/>
            <person name="Lindsey A.R."/>
        </authorList>
    </citation>
    <scope>NUCLEOTIDE SEQUENCE [LARGE SCALE GENOMIC DNA]</scope>
    <source>
        <strain evidence="2 3">KSX58</strain>
    </source>
</reference>
<keyword evidence="3" id="KW-1185">Reference proteome</keyword>
<dbReference type="EMBL" id="JBJJXI010000179">
    <property type="protein sequence ID" value="KAL3384093.1"/>
    <property type="molecule type" value="Genomic_DNA"/>
</dbReference>
<comment type="caution">
    <text evidence="2">The sequence shown here is derived from an EMBL/GenBank/DDBJ whole genome shotgun (WGS) entry which is preliminary data.</text>
</comment>
<evidence type="ECO:0000313" key="3">
    <source>
        <dbReference type="Proteomes" id="UP001627154"/>
    </source>
</evidence>